<evidence type="ECO:0000313" key="2">
    <source>
        <dbReference type="EMBL" id="KAK3772141.1"/>
    </source>
</evidence>
<evidence type="ECO:0000256" key="1">
    <source>
        <dbReference type="SAM" id="MobiDB-lite"/>
    </source>
</evidence>
<accession>A0AAE1DIS6</accession>
<name>A0AAE1DIS6_9GAST</name>
<gene>
    <name evidence="2" type="ORF">RRG08_013687</name>
</gene>
<sequence>MSDSNKVLKRGEEEGDGERKAMAGRNRGAVAEETLRSMILSDRSGDGVGSLHNLEVYSNVRSGNSNK</sequence>
<evidence type="ECO:0000313" key="3">
    <source>
        <dbReference type="Proteomes" id="UP001283361"/>
    </source>
</evidence>
<feature type="region of interest" description="Disordered" evidence="1">
    <location>
        <begin position="1"/>
        <end position="30"/>
    </location>
</feature>
<organism evidence="2 3">
    <name type="scientific">Elysia crispata</name>
    <name type="common">lettuce slug</name>
    <dbReference type="NCBI Taxonomy" id="231223"/>
    <lineage>
        <taxon>Eukaryota</taxon>
        <taxon>Metazoa</taxon>
        <taxon>Spiralia</taxon>
        <taxon>Lophotrochozoa</taxon>
        <taxon>Mollusca</taxon>
        <taxon>Gastropoda</taxon>
        <taxon>Heterobranchia</taxon>
        <taxon>Euthyneura</taxon>
        <taxon>Panpulmonata</taxon>
        <taxon>Sacoglossa</taxon>
        <taxon>Placobranchoidea</taxon>
        <taxon>Plakobranchidae</taxon>
        <taxon>Elysia</taxon>
    </lineage>
</organism>
<dbReference type="EMBL" id="JAWDGP010003656">
    <property type="protein sequence ID" value="KAK3772141.1"/>
    <property type="molecule type" value="Genomic_DNA"/>
</dbReference>
<protein>
    <submittedName>
        <fullName evidence="2">Uncharacterized protein</fullName>
    </submittedName>
</protein>
<keyword evidence="3" id="KW-1185">Reference proteome</keyword>
<dbReference type="Proteomes" id="UP001283361">
    <property type="component" value="Unassembled WGS sequence"/>
</dbReference>
<dbReference type="AlphaFoldDB" id="A0AAE1DIS6"/>
<comment type="caution">
    <text evidence="2">The sequence shown here is derived from an EMBL/GenBank/DDBJ whole genome shotgun (WGS) entry which is preliminary data.</text>
</comment>
<proteinExistence type="predicted"/>
<feature type="compositionally biased region" description="Basic and acidic residues" evidence="1">
    <location>
        <begin position="9"/>
        <end position="21"/>
    </location>
</feature>
<reference evidence="2" key="1">
    <citation type="journal article" date="2023" name="G3 (Bethesda)">
        <title>A reference genome for the long-term kleptoplast-retaining sea slug Elysia crispata morphotype clarki.</title>
        <authorList>
            <person name="Eastman K.E."/>
            <person name="Pendleton A.L."/>
            <person name="Shaikh M.A."/>
            <person name="Suttiyut T."/>
            <person name="Ogas R."/>
            <person name="Tomko P."/>
            <person name="Gavelis G."/>
            <person name="Widhalm J.R."/>
            <person name="Wisecaver J.H."/>
        </authorList>
    </citation>
    <scope>NUCLEOTIDE SEQUENCE</scope>
    <source>
        <strain evidence="2">ECLA1</strain>
    </source>
</reference>